<dbReference type="Pfam" id="PF00628">
    <property type="entry name" value="PHD"/>
    <property type="match status" value="1"/>
</dbReference>
<dbReference type="SMART" id="SM00510">
    <property type="entry name" value="TFS2M"/>
    <property type="match status" value="1"/>
</dbReference>
<feature type="region of interest" description="Disordered" evidence="4">
    <location>
        <begin position="1126"/>
        <end position="1197"/>
    </location>
</feature>
<evidence type="ECO:0000256" key="1">
    <source>
        <dbReference type="ARBA" id="ARBA00022723"/>
    </source>
</evidence>
<sequence>MNRSKSELLTNKIDKLNSVFIGDNDENVLRFDDSLSFEQFTLIEHSYSKPKKAFKLSKKLKKVKDRIKNKLLKNKKNSDKKHKKKKFRQQIDHISVSVVGGGGGVKCLEERKINVETKTAPTTTTTNEKQNLLENSQNISIAAAAITDNSIIMNETDLSSGMNSEANISASGRVDFSGGRLNITNVQDDSKSKRDEQQPPPVKKAKKSDNKTKLIIVESSSSSRIKKEENIPVKDDEEMDDESISDKIDADDNDGESSNNEENDSNFDSDDDPEKLWCICRQPYDDRFMIGCDLCEEWFHGKCMEKLGEDWYCPSCREDLNNKGIPKEELKVHKIAEKKALERVEKEKRLEKKRKNLSKKPRVRKDSSSKHSSAHDDDEDDDDGDDGDDSSEKQQTKSTKSRHISRSNSSRIESMKEKEEEEKRRLKKLIKASKKDLNEKREKLKSNNEQTTTSNHVPESTLEMKDDHHVNNNDNGQHDTSNSSTSFTNNTNSLNSETEFSKVFTKQQQQQSKQTNDNNINSLNKKKHKIDPIDQSVQDLFKAEPSTVLMRSLSSSSSTSINTTASNATNNNNNNNIAVNNTNNQLSPILQQQQQQQQQQQRKTTIDSRRTSTSSSSTTSSSLSLLNDNIICPNNNHCGGTKINIQKNEQHMKSIYCNQDCIQTHVTEMLKTLRSLKRMKEKTTTTTMPIQSSSLKIILIDRLNNDRKDNIQDKDVLDFILKNQTYEIYKPSALRKSSNSGVTTTTTSAANKTTSSSSSPPTKSLSTSKFSSLNETTSSNNKTKQSSSSSSTTHRLERTSSISSDTSNDNKNESRRQYVRNTINEILKSRYKEMTIDEKATISSFSEITKLSLHIENELFKVFKAVNSKYQTKSRSLIFNLRDTKNTLYRKVLLGKVSPERLVNMTPEELASAELSRWREHEKKTMIQLITRDAFDQANQVIVKKTHKGEEFIENDLVLDLPTSSSSDIIANNQKATLNDSNQTDNELNMSNLLESPVKDSTILQDNNDSSVLDLLDTTSQHSTHVYSSNCKICIQNSTTESNKLPSSFEKDNISNTTTTVAAMMPPTSPVAKIKQEIDSSPPVVQRLQPKRVRVENESFNEFLKEAEKKLSDKILMEIQQSSTINSIDTQSSDNNDNNKDKSITTNDMNKTKSLTKQSSKEISRDKNSETNGNKHSANEHSSSNNNNNNNNKTTKPVWKGTIFHARCGPHDYVDQITVCGRIAPEQALDYIEKLKISKHSEIVLMKFVWSSREERTGYDAFFNYLTTRNRLGVVYIKHSNNGYKDFYILPLSQNSDIPEILLPSNNSVNLIGEIGRKNHRPNLLLGILIKSRKSNNNNSQLPSNISQSTQQNDSPSVNERSYTPPLSSNTTSTTTTPPFTDPDDGSYTPPPLLHSTPKISDGTKKIGQQQHHYHQRSDNKVSIINAKHDLKSSTKSSNHDEEKLSDMIEKVSSSSNPIEMTASILNAIVETGNIELQGKLLCKLQAKVEDKLQHTIQTQNTNNEQNVSSHTNVEKATTTTTTPTTTSMPSNIIPASTSSISLSFDNLIPNIKNIQLPDNLKDILRNVQEKTTQVADAQRIMMDGGGGGGGNNNTPYIIDSSNVDAKNIPQNNVSFNDPRLRQSVSSQPVAASMSKDELLQKAQEQMAALAQMEYHHQQQNPIVNQSQQTMNRQESMMMTGVPSRIQAGYHQQTTNVDHSPGMSNRKISFQWKKKK</sequence>
<keyword evidence="1" id="KW-0479">Metal-binding</keyword>
<accession>A0A922HMW8</accession>
<evidence type="ECO:0000259" key="5">
    <source>
        <dbReference type="PROSITE" id="PS51321"/>
    </source>
</evidence>
<feature type="compositionally biased region" description="Basic and acidic residues" evidence="4">
    <location>
        <begin position="433"/>
        <end position="446"/>
    </location>
</feature>
<feature type="region of interest" description="Disordered" evidence="4">
    <location>
        <begin position="1336"/>
        <end position="1420"/>
    </location>
</feature>
<feature type="compositionally biased region" description="Low complexity" evidence="4">
    <location>
        <begin position="1518"/>
        <end position="1527"/>
    </location>
</feature>
<feature type="compositionally biased region" description="Acidic residues" evidence="4">
    <location>
        <begin position="376"/>
        <end position="389"/>
    </location>
</feature>
<name>A0A922HMW8_DERFA</name>
<dbReference type="InterPro" id="IPR001965">
    <property type="entry name" value="Znf_PHD"/>
</dbReference>
<dbReference type="InterPro" id="IPR036575">
    <property type="entry name" value="TFIIS_cen_dom_sf"/>
</dbReference>
<feature type="compositionally biased region" description="Basic and acidic residues" evidence="4">
    <location>
        <begin position="1159"/>
        <end position="1169"/>
    </location>
</feature>
<feature type="compositionally biased region" description="Low complexity" evidence="4">
    <location>
        <begin position="480"/>
        <end position="498"/>
    </location>
</feature>
<comment type="caution">
    <text evidence="6">The sequence shown here is derived from an EMBL/GenBank/DDBJ whole genome shotgun (WGS) entry which is preliminary data.</text>
</comment>
<dbReference type="InterPro" id="IPR013083">
    <property type="entry name" value="Znf_RING/FYVE/PHD"/>
</dbReference>
<dbReference type="PROSITE" id="PS51321">
    <property type="entry name" value="TFIIS_CENTRAL"/>
    <property type="match status" value="1"/>
</dbReference>
<evidence type="ECO:0000313" key="7">
    <source>
        <dbReference type="Proteomes" id="UP000790347"/>
    </source>
</evidence>
<dbReference type="Gene3D" id="3.30.40.10">
    <property type="entry name" value="Zinc/RING finger domain, C3HC4 (zinc finger)"/>
    <property type="match status" value="1"/>
</dbReference>
<evidence type="ECO:0000256" key="2">
    <source>
        <dbReference type="ARBA" id="ARBA00022771"/>
    </source>
</evidence>
<evidence type="ECO:0000256" key="4">
    <source>
        <dbReference type="SAM" id="MobiDB-lite"/>
    </source>
</evidence>
<dbReference type="Pfam" id="PF07500">
    <property type="entry name" value="TFIIS_M"/>
    <property type="match status" value="1"/>
</dbReference>
<feature type="compositionally biased region" description="Low complexity" evidence="4">
    <location>
        <begin position="591"/>
        <end position="601"/>
    </location>
</feature>
<dbReference type="InterPro" id="IPR019786">
    <property type="entry name" value="Zinc_finger_PHD-type_CS"/>
</dbReference>
<keyword evidence="3" id="KW-0862">Zinc</keyword>
<dbReference type="GO" id="GO:0006351">
    <property type="term" value="P:DNA-templated transcription"/>
    <property type="evidence" value="ECO:0007669"/>
    <property type="project" value="InterPro"/>
</dbReference>
<dbReference type="CDD" id="cd15552">
    <property type="entry name" value="PHD_PHF3_like"/>
    <property type="match status" value="1"/>
</dbReference>
<feature type="compositionally biased region" description="Low complexity" evidence="4">
    <location>
        <begin position="736"/>
        <end position="807"/>
    </location>
</feature>
<feature type="compositionally biased region" description="Low complexity" evidence="4">
    <location>
        <begin position="1126"/>
        <end position="1136"/>
    </location>
</feature>
<dbReference type="CDD" id="cd22581">
    <property type="entry name" value="SPOC_PPS-like"/>
    <property type="match status" value="1"/>
</dbReference>
<dbReference type="SUPFAM" id="SSF46942">
    <property type="entry name" value="Elongation factor TFIIS domain 2"/>
    <property type="match status" value="1"/>
</dbReference>
<feature type="compositionally biased region" description="Basic and acidic residues" evidence="4">
    <location>
        <begin position="462"/>
        <end position="471"/>
    </location>
</feature>
<dbReference type="PROSITE" id="PS01359">
    <property type="entry name" value="ZF_PHD_1"/>
    <property type="match status" value="1"/>
</dbReference>
<dbReference type="Proteomes" id="UP000790347">
    <property type="component" value="Unassembled WGS sequence"/>
</dbReference>
<dbReference type="InterPro" id="IPR019787">
    <property type="entry name" value="Znf_PHD-finger"/>
</dbReference>
<feature type="region of interest" description="Disordered" evidence="4">
    <location>
        <begin position="346"/>
        <end position="531"/>
    </location>
</feature>
<feature type="compositionally biased region" description="Low complexity" evidence="4">
    <location>
        <begin position="1182"/>
        <end position="1192"/>
    </location>
</feature>
<dbReference type="GO" id="GO:0005634">
    <property type="term" value="C:nucleus"/>
    <property type="evidence" value="ECO:0007669"/>
    <property type="project" value="TreeGrafter"/>
</dbReference>
<keyword evidence="7" id="KW-1185">Reference proteome</keyword>
<feature type="compositionally biased region" description="Polar residues" evidence="4">
    <location>
        <begin position="1336"/>
        <end position="1361"/>
    </location>
</feature>
<feature type="region of interest" description="Disordered" evidence="4">
    <location>
        <begin position="1500"/>
        <end position="1532"/>
    </location>
</feature>
<evidence type="ECO:0000256" key="3">
    <source>
        <dbReference type="ARBA" id="ARBA00022833"/>
    </source>
</evidence>
<reference evidence="6" key="1">
    <citation type="submission" date="2013-05" db="EMBL/GenBank/DDBJ databases">
        <authorList>
            <person name="Yim A.K.Y."/>
            <person name="Chan T.F."/>
            <person name="Ji K.M."/>
            <person name="Liu X.Y."/>
            <person name="Zhou J.W."/>
            <person name="Li R.Q."/>
            <person name="Yang K.Y."/>
            <person name="Li J."/>
            <person name="Li M."/>
            <person name="Law P.T.W."/>
            <person name="Wu Y.L."/>
            <person name="Cai Z.L."/>
            <person name="Qin H."/>
            <person name="Bao Y."/>
            <person name="Leung R.K.K."/>
            <person name="Ng P.K.S."/>
            <person name="Zou J."/>
            <person name="Zhong X.J."/>
            <person name="Ran P.X."/>
            <person name="Zhong N.S."/>
            <person name="Liu Z.G."/>
            <person name="Tsui S.K.W."/>
        </authorList>
    </citation>
    <scope>NUCLEOTIDE SEQUENCE</scope>
    <source>
        <strain evidence="6">Derf</strain>
        <tissue evidence="6">Whole organism</tissue>
    </source>
</reference>
<feature type="region of interest" description="Disordered" evidence="4">
    <location>
        <begin position="171"/>
        <end position="271"/>
    </location>
</feature>
<dbReference type="GO" id="GO:0008270">
    <property type="term" value="F:zinc ion binding"/>
    <property type="evidence" value="ECO:0007669"/>
    <property type="project" value="UniProtKB-KW"/>
</dbReference>
<protein>
    <submittedName>
        <fullName evidence="6">Death-inducer obliterator 1</fullName>
    </submittedName>
</protein>
<dbReference type="SUPFAM" id="SSF57903">
    <property type="entry name" value="FYVE/PHD zinc finger"/>
    <property type="match status" value="1"/>
</dbReference>
<feature type="compositionally biased region" description="Basic and acidic residues" evidence="4">
    <location>
        <begin position="188"/>
        <end position="197"/>
    </location>
</feature>
<feature type="compositionally biased region" description="Basic and acidic residues" evidence="4">
    <location>
        <begin position="364"/>
        <end position="375"/>
    </location>
</feature>
<feature type="compositionally biased region" description="Low complexity" evidence="4">
    <location>
        <begin position="1362"/>
        <end position="1379"/>
    </location>
</feature>
<feature type="compositionally biased region" description="Basic and acidic residues" evidence="4">
    <location>
        <begin position="413"/>
        <end position="424"/>
    </location>
</feature>
<feature type="compositionally biased region" description="Polar residues" evidence="4">
    <location>
        <begin position="447"/>
        <end position="458"/>
    </location>
</feature>
<gene>
    <name evidence="6" type="primary">DIDO1</name>
    <name evidence="6" type="ORF">DERF_013732</name>
</gene>
<keyword evidence="2" id="KW-0863">Zinc-finger</keyword>
<dbReference type="Gene3D" id="1.10.472.30">
    <property type="entry name" value="Transcription elongation factor S-II, central domain"/>
    <property type="match status" value="1"/>
</dbReference>
<feature type="region of interest" description="Disordered" evidence="4">
    <location>
        <begin position="734"/>
        <end position="817"/>
    </location>
</feature>
<dbReference type="SMART" id="SM00249">
    <property type="entry name" value="PHD"/>
    <property type="match status" value="1"/>
</dbReference>
<feature type="region of interest" description="Disordered" evidence="4">
    <location>
        <begin position="1694"/>
        <end position="1716"/>
    </location>
</feature>
<dbReference type="InterPro" id="IPR012921">
    <property type="entry name" value="SPOC_C"/>
</dbReference>
<organism evidence="6 7">
    <name type="scientific">Dermatophagoides farinae</name>
    <name type="common">American house dust mite</name>
    <dbReference type="NCBI Taxonomy" id="6954"/>
    <lineage>
        <taxon>Eukaryota</taxon>
        <taxon>Metazoa</taxon>
        <taxon>Ecdysozoa</taxon>
        <taxon>Arthropoda</taxon>
        <taxon>Chelicerata</taxon>
        <taxon>Arachnida</taxon>
        <taxon>Acari</taxon>
        <taxon>Acariformes</taxon>
        <taxon>Sarcoptiformes</taxon>
        <taxon>Astigmata</taxon>
        <taxon>Psoroptidia</taxon>
        <taxon>Analgoidea</taxon>
        <taxon>Pyroglyphidae</taxon>
        <taxon>Dermatophagoidinae</taxon>
        <taxon>Dermatophagoides</taxon>
    </lineage>
</organism>
<dbReference type="InterPro" id="IPR003618">
    <property type="entry name" value="TFIIS_cen_dom"/>
</dbReference>
<feature type="compositionally biased region" description="Low complexity" evidence="4">
    <location>
        <begin position="611"/>
        <end position="622"/>
    </location>
</feature>
<feature type="domain" description="TFIIS central" evidence="5">
    <location>
        <begin position="819"/>
        <end position="938"/>
    </location>
</feature>
<feature type="compositionally biased region" description="Polar residues" evidence="4">
    <location>
        <begin position="1694"/>
        <end position="1708"/>
    </location>
</feature>
<reference evidence="6" key="2">
    <citation type="journal article" date="2022" name="Res Sq">
        <title>Comparative Genomics Reveals Insights into the Divergent Evolution of Astigmatic Mites and Household Pest Adaptations.</title>
        <authorList>
            <person name="Xiong Q."/>
            <person name="Wan A.T.-Y."/>
            <person name="Liu X.-Y."/>
            <person name="Fung C.S.-H."/>
            <person name="Xiao X."/>
            <person name="Malainual N."/>
            <person name="Hou J."/>
            <person name="Wang L."/>
            <person name="Wang M."/>
            <person name="Yang K."/>
            <person name="Cui Y."/>
            <person name="Leung E."/>
            <person name="Nong W."/>
            <person name="Shin S.-K."/>
            <person name="Au S."/>
            <person name="Jeong K.Y."/>
            <person name="Chew F.T."/>
            <person name="Hui J."/>
            <person name="Leung T.F."/>
            <person name="Tungtrongchitr A."/>
            <person name="Zhong N."/>
            <person name="Liu Z."/>
            <person name="Tsui S."/>
        </authorList>
    </citation>
    <scope>NUCLEOTIDE SEQUENCE</scope>
    <source>
        <strain evidence="6">Derf</strain>
        <tissue evidence="6">Whole organism</tissue>
    </source>
</reference>
<dbReference type="EMBL" id="ASGP02000007">
    <property type="protein sequence ID" value="KAH9497772.1"/>
    <property type="molecule type" value="Genomic_DNA"/>
</dbReference>
<feature type="compositionally biased region" description="Acidic residues" evidence="4">
    <location>
        <begin position="251"/>
        <end position="271"/>
    </location>
</feature>
<evidence type="ECO:0000313" key="6">
    <source>
        <dbReference type="EMBL" id="KAH9497772.1"/>
    </source>
</evidence>
<proteinExistence type="predicted"/>
<feature type="region of interest" description="Disordered" evidence="4">
    <location>
        <begin position="553"/>
        <end position="622"/>
    </location>
</feature>
<feature type="compositionally biased region" description="Basic and acidic residues" evidence="4">
    <location>
        <begin position="225"/>
        <end position="234"/>
    </location>
</feature>
<dbReference type="Pfam" id="PF07744">
    <property type="entry name" value="SPOC"/>
    <property type="match status" value="1"/>
</dbReference>
<dbReference type="InterPro" id="IPR011011">
    <property type="entry name" value="Znf_FYVE_PHD"/>
</dbReference>
<feature type="compositionally biased region" description="Basic residues" evidence="4">
    <location>
        <begin position="351"/>
        <end position="363"/>
    </location>
</feature>
<dbReference type="PANTHER" id="PTHR11477:SF51">
    <property type="entry name" value="PROTEIN PARTNER OF SNF, ISOFORM B"/>
    <property type="match status" value="1"/>
</dbReference>
<dbReference type="PANTHER" id="PTHR11477">
    <property type="entry name" value="TRANSCRIPTION FACTOR S-II ZINC FINGER DOMAIN-CONTAINING PROTEIN"/>
    <property type="match status" value="1"/>
</dbReference>
<feature type="compositionally biased region" description="Polar residues" evidence="4">
    <location>
        <begin position="1508"/>
        <end position="1517"/>
    </location>
</feature>
<feature type="compositionally biased region" description="Low complexity" evidence="4">
    <location>
        <begin position="554"/>
        <end position="584"/>
    </location>
</feature>